<evidence type="ECO:0000313" key="2">
    <source>
        <dbReference type="EMBL" id="TFZ01844.1"/>
    </source>
</evidence>
<proteinExistence type="predicted"/>
<accession>A0A4Z0BTN8</accession>
<feature type="signal peptide" evidence="1">
    <location>
        <begin position="1"/>
        <end position="20"/>
    </location>
</feature>
<dbReference type="Pfam" id="PF09694">
    <property type="entry name" value="Gcw_chp"/>
    <property type="match status" value="1"/>
</dbReference>
<dbReference type="RefSeq" id="WP_135249944.1">
    <property type="nucleotide sequence ID" value="NZ_SMLK01000003.1"/>
</dbReference>
<keyword evidence="3" id="KW-1185">Reference proteome</keyword>
<dbReference type="InterPro" id="IPR010239">
    <property type="entry name" value="CHP02001"/>
</dbReference>
<protein>
    <recommendedName>
        <fullName evidence="4">Porin</fullName>
    </recommendedName>
</protein>
<dbReference type="AlphaFoldDB" id="A0A4Z0BTN8"/>
<dbReference type="NCBIfam" id="TIGR02001">
    <property type="entry name" value="gcw_chp"/>
    <property type="match status" value="1"/>
</dbReference>
<evidence type="ECO:0008006" key="4">
    <source>
        <dbReference type="Google" id="ProtNLM"/>
    </source>
</evidence>
<dbReference type="Proteomes" id="UP000297839">
    <property type="component" value="Unassembled WGS sequence"/>
</dbReference>
<dbReference type="OrthoDB" id="9793561at2"/>
<comment type="caution">
    <text evidence="2">The sequence shown here is derived from an EMBL/GenBank/DDBJ whole genome shotgun (WGS) entry which is preliminary data.</text>
</comment>
<dbReference type="EMBL" id="SMLK01000003">
    <property type="protein sequence ID" value="TFZ01844.1"/>
    <property type="molecule type" value="Genomic_DNA"/>
</dbReference>
<evidence type="ECO:0000256" key="1">
    <source>
        <dbReference type="SAM" id="SignalP"/>
    </source>
</evidence>
<organism evidence="2 3">
    <name type="scientific">Ramlibacter humi</name>
    <dbReference type="NCBI Taxonomy" id="2530451"/>
    <lineage>
        <taxon>Bacteria</taxon>
        <taxon>Pseudomonadati</taxon>
        <taxon>Pseudomonadota</taxon>
        <taxon>Betaproteobacteria</taxon>
        <taxon>Burkholderiales</taxon>
        <taxon>Comamonadaceae</taxon>
        <taxon>Ramlibacter</taxon>
    </lineage>
</organism>
<sequence>MNLKSTLLLSTLVLSSAAFAQAKAPEPDYTLSYNVGVVSDYRYRGISQSARDPALQGGIDFAHKSGFYLGTWASTIQWIKDSTPADRGAVEVDLYGGYKSSINDDFSYDVGLLQYWYPRNNYKLATGTNANTTEVYGALTYKMFTAKYSHALTDLFGTPNSSGSGYLDLSAGFDLGSGFTLTPHVGWQRIRGFGTYRDHALTLNKDFGNGFNVSAALVGTNWKSHFGTPYTLPGSGTTDLGKTSLVIGAKYNF</sequence>
<gene>
    <name evidence="2" type="ORF">EZ216_11680</name>
</gene>
<reference evidence="2 3" key="1">
    <citation type="submission" date="2019-03" db="EMBL/GenBank/DDBJ databases">
        <title>Ramlibacter sp. 18x22-1, whole genome shotgun sequence.</title>
        <authorList>
            <person name="Zhang X."/>
            <person name="Feng G."/>
            <person name="Zhu H."/>
        </authorList>
    </citation>
    <scope>NUCLEOTIDE SEQUENCE [LARGE SCALE GENOMIC DNA]</scope>
    <source>
        <strain evidence="2 3">18x22-1</strain>
    </source>
</reference>
<name>A0A4Z0BTN8_9BURK</name>
<feature type="chain" id="PRO_5021323770" description="Porin" evidence="1">
    <location>
        <begin position="21"/>
        <end position="253"/>
    </location>
</feature>
<evidence type="ECO:0000313" key="3">
    <source>
        <dbReference type="Proteomes" id="UP000297839"/>
    </source>
</evidence>
<keyword evidence="1" id="KW-0732">Signal</keyword>